<gene>
    <name evidence="1" type="ORF">VITISV_019076</name>
</gene>
<proteinExistence type="predicted"/>
<protein>
    <submittedName>
        <fullName evidence="1">Uncharacterized protein</fullName>
    </submittedName>
</protein>
<evidence type="ECO:0000313" key="1">
    <source>
        <dbReference type="EMBL" id="CAN77563.1"/>
    </source>
</evidence>
<reference evidence="1" key="1">
    <citation type="journal article" date="2007" name="PLoS ONE">
        <title>The first genome sequence of an elite grapevine cultivar (Pinot noir Vitis vinifera L.): coping with a highly heterozygous genome.</title>
        <authorList>
            <person name="Velasco R."/>
            <person name="Zharkikh A."/>
            <person name="Troggio M."/>
            <person name="Cartwright D.A."/>
            <person name="Cestaro A."/>
            <person name="Pruss D."/>
            <person name="Pindo M."/>
            <person name="FitzGerald L.M."/>
            <person name="Vezzulli S."/>
            <person name="Reid J."/>
            <person name="Malacarne G."/>
            <person name="Iliev D."/>
            <person name="Coppola G."/>
            <person name="Wardell B."/>
            <person name="Micheletti D."/>
            <person name="Macalma T."/>
            <person name="Facci M."/>
            <person name="Mitchell J.T."/>
            <person name="Perazzolli M."/>
            <person name="Eldredge G."/>
            <person name="Gatto P."/>
            <person name="Oyzerski R."/>
            <person name="Moretto M."/>
            <person name="Gutin N."/>
            <person name="Stefanini M."/>
            <person name="Chen Y."/>
            <person name="Segala C."/>
            <person name="Davenport C."/>
            <person name="Dematte L."/>
            <person name="Mraz A."/>
            <person name="Battilana J."/>
            <person name="Stormo K."/>
            <person name="Costa F."/>
            <person name="Tao Q."/>
            <person name="Si-Ammour A."/>
            <person name="Harkins T."/>
            <person name="Lackey A."/>
            <person name="Perbost C."/>
            <person name="Taillon B."/>
            <person name="Stella A."/>
            <person name="Solovyev V."/>
            <person name="Fawcett J.A."/>
            <person name="Sterck L."/>
            <person name="Vandepoele K."/>
            <person name="Grando S.M."/>
            <person name="Toppo S."/>
            <person name="Moser C."/>
            <person name="Lanchbury J."/>
            <person name="Bogden R."/>
            <person name="Skolnick M."/>
            <person name="Sgaramella V."/>
            <person name="Bhatnagar S.K."/>
            <person name="Fontana P."/>
            <person name="Gutin A."/>
            <person name="Van de Peer Y."/>
            <person name="Salamini F."/>
            <person name="Viola R."/>
        </authorList>
    </citation>
    <scope>NUCLEOTIDE SEQUENCE</scope>
</reference>
<organism evidence="1">
    <name type="scientific">Vitis vinifera</name>
    <name type="common">Grape</name>
    <dbReference type="NCBI Taxonomy" id="29760"/>
    <lineage>
        <taxon>Eukaryota</taxon>
        <taxon>Viridiplantae</taxon>
        <taxon>Streptophyta</taxon>
        <taxon>Embryophyta</taxon>
        <taxon>Tracheophyta</taxon>
        <taxon>Spermatophyta</taxon>
        <taxon>Magnoliopsida</taxon>
        <taxon>eudicotyledons</taxon>
        <taxon>Gunneridae</taxon>
        <taxon>Pentapetalae</taxon>
        <taxon>rosids</taxon>
        <taxon>Vitales</taxon>
        <taxon>Vitaceae</taxon>
        <taxon>Viteae</taxon>
        <taxon>Vitis</taxon>
    </lineage>
</organism>
<sequence length="163" mass="18489">MLPSARSDWLAKAVTSSFQLRIEHRLKHWIVDFLIFEMCSTVVPWWPITTRTTYLFLSHLGDFEKDPDPDPRLKHLLKSIMAEEAVKMQLYGIETGFPILYSTPPSDGDACSGGKIRVNEPNSDLCPCLESKTVEGDQIRDTNQISVSEKDVQPDHLVVAMEK</sequence>
<dbReference type="AlphaFoldDB" id="A5C453"/>
<dbReference type="EMBL" id="AM481653">
    <property type="protein sequence ID" value="CAN77563.1"/>
    <property type="molecule type" value="Genomic_DNA"/>
</dbReference>
<accession>A5C453</accession>
<name>A5C453_VITVI</name>